<dbReference type="Proteomes" id="UP000239757">
    <property type="component" value="Unassembled WGS sequence"/>
</dbReference>
<feature type="compositionally biased region" description="Polar residues" evidence="1">
    <location>
        <begin position="1"/>
        <end position="20"/>
    </location>
</feature>
<gene>
    <name evidence="2" type="ORF">GOBAR_AA37266</name>
</gene>
<dbReference type="OrthoDB" id="1001818at2759"/>
<dbReference type="PANTHER" id="PTHR47723">
    <property type="entry name" value="OS05G0353850 PROTEIN"/>
    <property type="match status" value="1"/>
</dbReference>
<dbReference type="AlphaFoldDB" id="A0A2P5VXA8"/>
<protein>
    <recommendedName>
        <fullName evidence="4">RNase H type-1 domain-containing protein</fullName>
    </recommendedName>
</protein>
<feature type="region of interest" description="Disordered" evidence="1">
    <location>
        <begin position="1"/>
        <end position="25"/>
    </location>
</feature>
<evidence type="ECO:0000313" key="3">
    <source>
        <dbReference type="Proteomes" id="UP000239757"/>
    </source>
</evidence>
<evidence type="ECO:0000256" key="1">
    <source>
        <dbReference type="SAM" id="MobiDB-lite"/>
    </source>
</evidence>
<dbReference type="PANTHER" id="PTHR47723:SF19">
    <property type="entry name" value="POLYNUCLEOTIDYL TRANSFERASE, RIBONUCLEASE H-LIKE SUPERFAMILY PROTEIN"/>
    <property type="match status" value="1"/>
</dbReference>
<reference evidence="2 3" key="1">
    <citation type="submission" date="2015-01" db="EMBL/GenBank/DDBJ databases">
        <title>Genome of allotetraploid Gossypium barbadense reveals genomic plasticity and fiber elongation in cotton evolution.</title>
        <authorList>
            <person name="Chen X."/>
            <person name="Liu X."/>
            <person name="Zhao B."/>
            <person name="Zheng H."/>
            <person name="Hu Y."/>
            <person name="Lu G."/>
            <person name="Yang C."/>
            <person name="Chen J."/>
            <person name="Shan C."/>
            <person name="Zhang L."/>
            <person name="Zhou Y."/>
            <person name="Wang L."/>
            <person name="Guo W."/>
            <person name="Bai Y."/>
            <person name="Ruan J."/>
            <person name="Shangguan X."/>
            <person name="Mao Y."/>
            <person name="Jiang J."/>
            <person name="Zhu Y."/>
            <person name="Lei J."/>
            <person name="Kang H."/>
            <person name="Chen S."/>
            <person name="He X."/>
            <person name="Wang R."/>
            <person name="Wang Y."/>
            <person name="Chen J."/>
            <person name="Wang L."/>
            <person name="Yu S."/>
            <person name="Wang B."/>
            <person name="Wei J."/>
            <person name="Song S."/>
            <person name="Lu X."/>
            <person name="Gao Z."/>
            <person name="Gu W."/>
            <person name="Deng X."/>
            <person name="Ma D."/>
            <person name="Wang S."/>
            <person name="Liang W."/>
            <person name="Fang L."/>
            <person name="Cai C."/>
            <person name="Zhu X."/>
            <person name="Zhou B."/>
            <person name="Zhang Y."/>
            <person name="Chen Z."/>
            <person name="Xu S."/>
            <person name="Zhu R."/>
            <person name="Wang S."/>
            <person name="Zhang T."/>
            <person name="Zhao G."/>
        </authorList>
    </citation>
    <scope>NUCLEOTIDE SEQUENCE [LARGE SCALE GENOMIC DNA]</scope>
    <source>
        <strain evidence="3">cv. Xinhai21</strain>
        <tissue evidence="2">Leaf</tissue>
    </source>
</reference>
<evidence type="ECO:0000313" key="2">
    <source>
        <dbReference type="EMBL" id="PPR83445.1"/>
    </source>
</evidence>
<dbReference type="EMBL" id="KZ670352">
    <property type="protein sequence ID" value="PPR83445.1"/>
    <property type="molecule type" value="Genomic_DNA"/>
</dbReference>
<sequence>MAKEQQTNGKFPSSSPQQVKAPSEEREYHIDQNRQGLIVYIALALFADCRAWNAVIFQGKYGSTEMIVRQAETLVIHTSNAAAAELKEDSSRTIAIKWKAPCRGWVKINSDGATVESGNWSATGGILHDSHGNWLAGFCRFIGRGSTLTIAYPSWSNSLAEGIHQGDNCIRQ</sequence>
<organism evidence="2 3">
    <name type="scientific">Gossypium barbadense</name>
    <name type="common">Sea Island cotton</name>
    <name type="synonym">Hibiscus barbadensis</name>
    <dbReference type="NCBI Taxonomy" id="3634"/>
    <lineage>
        <taxon>Eukaryota</taxon>
        <taxon>Viridiplantae</taxon>
        <taxon>Streptophyta</taxon>
        <taxon>Embryophyta</taxon>
        <taxon>Tracheophyta</taxon>
        <taxon>Spermatophyta</taxon>
        <taxon>Magnoliopsida</taxon>
        <taxon>eudicotyledons</taxon>
        <taxon>Gunneridae</taxon>
        <taxon>Pentapetalae</taxon>
        <taxon>rosids</taxon>
        <taxon>malvids</taxon>
        <taxon>Malvales</taxon>
        <taxon>Malvaceae</taxon>
        <taxon>Malvoideae</taxon>
        <taxon>Gossypium</taxon>
    </lineage>
</organism>
<dbReference type="InterPro" id="IPR053151">
    <property type="entry name" value="RNase_H-like"/>
</dbReference>
<accession>A0A2P5VXA8</accession>
<evidence type="ECO:0008006" key="4">
    <source>
        <dbReference type="Google" id="ProtNLM"/>
    </source>
</evidence>
<proteinExistence type="predicted"/>
<name>A0A2P5VXA8_GOSBA</name>